<comment type="caution">
    <text evidence="1">The sequence shown here is derived from an EMBL/GenBank/DDBJ whole genome shotgun (WGS) entry which is preliminary data.</text>
</comment>
<reference evidence="1" key="1">
    <citation type="submission" date="2020-08" db="EMBL/GenBank/DDBJ databases">
        <title>Multicomponent nature underlies the extraordinary mechanical properties of spider dragline silk.</title>
        <authorList>
            <person name="Kono N."/>
            <person name="Nakamura H."/>
            <person name="Mori M."/>
            <person name="Yoshida Y."/>
            <person name="Ohtoshi R."/>
            <person name="Malay A.D."/>
            <person name="Moran D.A.P."/>
            <person name="Tomita M."/>
            <person name="Numata K."/>
            <person name="Arakawa K."/>
        </authorList>
    </citation>
    <scope>NUCLEOTIDE SEQUENCE</scope>
</reference>
<organism evidence="1 2">
    <name type="scientific">Nephila pilipes</name>
    <name type="common">Giant wood spider</name>
    <name type="synonym">Nephila maculata</name>
    <dbReference type="NCBI Taxonomy" id="299642"/>
    <lineage>
        <taxon>Eukaryota</taxon>
        <taxon>Metazoa</taxon>
        <taxon>Ecdysozoa</taxon>
        <taxon>Arthropoda</taxon>
        <taxon>Chelicerata</taxon>
        <taxon>Arachnida</taxon>
        <taxon>Araneae</taxon>
        <taxon>Araneomorphae</taxon>
        <taxon>Entelegynae</taxon>
        <taxon>Araneoidea</taxon>
        <taxon>Nephilidae</taxon>
        <taxon>Nephila</taxon>
    </lineage>
</organism>
<dbReference type="EMBL" id="BMAW01017421">
    <property type="protein sequence ID" value="GFT53946.1"/>
    <property type="molecule type" value="Genomic_DNA"/>
</dbReference>
<evidence type="ECO:0000313" key="1">
    <source>
        <dbReference type="EMBL" id="GFT53946.1"/>
    </source>
</evidence>
<protein>
    <recommendedName>
        <fullName evidence="3">HTH CENPB-type domain-containing protein</fullName>
    </recommendedName>
</protein>
<proteinExistence type="predicted"/>
<evidence type="ECO:0000313" key="2">
    <source>
        <dbReference type="Proteomes" id="UP000887013"/>
    </source>
</evidence>
<gene>
    <name evidence="1" type="ORF">NPIL_60621</name>
</gene>
<dbReference type="AlphaFoldDB" id="A0A8X6P6M0"/>
<dbReference type="OrthoDB" id="6426109at2759"/>
<sequence>MIYLNEEFSTRPEFVASKSWFEKFKNHFAIPSIRIQEESLSADLEAARTYPRKIQYIIEDQGYIVDQVFNADETGLYIEKK</sequence>
<evidence type="ECO:0008006" key="3">
    <source>
        <dbReference type="Google" id="ProtNLM"/>
    </source>
</evidence>
<keyword evidence="2" id="KW-1185">Reference proteome</keyword>
<accession>A0A8X6P6M0</accession>
<name>A0A8X6P6M0_NEPPI</name>
<dbReference type="Proteomes" id="UP000887013">
    <property type="component" value="Unassembled WGS sequence"/>
</dbReference>